<dbReference type="PANTHER" id="PTHR32123:SF13">
    <property type="entry name" value="BICAUDAL D-RELATED PROTEIN HOMOLOG"/>
    <property type="match status" value="1"/>
</dbReference>
<dbReference type="InterPro" id="IPR051149">
    <property type="entry name" value="Spindly/BICDR_Dynein_Adapter"/>
</dbReference>
<evidence type="ECO:0000256" key="2">
    <source>
        <dbReference type="SAM" id="Coils"/>
    </source>
</evidence>
<evidence type="ECO:0000313" key="3">
    <source>
        <dbReference type="EMBL" id="CAL4059560.1"/>
    </source>
</evidence>
<dbReference type="Proteomes" id="UP001497623">
    <property type="component" value="Unassembled WGS sequence"/>
</dbReference>
<dbReference type="PANTHER" id="PTHR32123">
    <property type="entry name" value="BICD FAMILY-LIKE CARGO ADAPTER"/>
    <property type="match status" value="1"/>
</dbReference>
<keyword evidence="4" id="KW-1185">Reference proteome</keyword>
<protein>
    <submittedName>
        <fullName evidence="3">Uncharacterized protein</fullName>
    </submittedName>
</protein>
<proteinExistence type="predicted"/>
<sequence>MGQDDLERVYLPLPPPPLKPSLYVSIFYIAKSSKREQQLDAQVQLLRDQFQLRKSNMTDQVSTFEMLREEINLLSEKKMELERRIDSLISDREGLSVNLDESTDRIVMLEKQGRESEALLRNAERDLNEIRNANLSLTERLESVSRNSSSPSMGNTSLMNEIDMSFQEASRPHSHPSLPEDLLELDEEIECDDPILFPSSDRDNLKNLQQECVDVIGHLRVMIDQLRHQRRNSLTSLSTNSSDELSADKLKSGVLSSVVKDLRSMVRDMLRREAQGKCGSCGRGGEDRMQLEQEVHRSLEAVDKINIELSDTKEKLKTKTDEATEFENQVTLRDARLKAVEEERNNLKHDLENTHLAKDEIVKKV</sequence>
<keyword evidence="1 2" id="KW-0175">Coiled coil</keyword>
<comment type="caution">
    <text evidence="3">The sequence shown here is derived from an EMBL/GenBank/DDBJ whole genome shotgun (WGS) entry which is preliminary data.</text>
</comment>
<gene>
    <name evidence="3" type="ORF">MNOR_LOCUS682</name>
</gene>
<name>A0AAV2PIV3_MEGNR</name>
<accession>A0AAV2PIV3</accession>
<dbReference type="EMBL" id="CAXKWB010000159">
    <property type="protein sequence ID" value="CAL4059560.1"/>
    <property type="molecule type" value="Genomic_DNA"/>
</dbReference>
<feature type="coiled-coil region" evidence="2">
    <location>
        <begin position="64"/>
        <end position="147"/>
    </location>
</feature>
<feature type="non-terminal residue" evidence="3">
    <location>
        <position position="365"/>
    </location>
</feature>
<dbReference type="AlphaFoldDB" id="A0AAV2PIV3"/>
<organism evidence="3 4">
    <name type="scientific">Meganyctiphanes norvegica</name>
    <name type="common">Northern krill</name>
    <name type="synonym">Thysanopoda norvegica</name>
    <dbReference type="NCBI Taxonomy" id="48144"/>
    <lineage>
        <taxon>Eukaryota</taxon>
        <taxon>Metazoa</taxon>
        <taxon>Ecdysozoa</taxon>
        <taxon>Arthropoda</taxon>
        <taxon>Crustacea</taxon>
        <taxon>Multicrustacea</taxon>
        <taxon>Malacostraca</taxon>
        <taxon>Eumalacostraca</taxon>
        <taxon>Eucarida</taxon>
        <taxon>Euphausiacea</taxon>
        <taxon>Euphausiidae</taxon>
        <taxon>Meganyctiphanes</taxon>
    </lineage>
</organism>
<reference evidence="3 4" key="1">
    <citation type="submission" date="2024-05" db="EMBL/GenBank/DDBJ databases">
        <authorList>
            <person name="Wallberg A."/>
        </authorList>
    </citation>
    <scope>NUCLEOTIDE SEQUENCE [LARGE SCALE GENOMIC DNA]</scope>
</reference>
<evidence type="ECO:0000313" key="4">
    <source>
        <dbReference type="Proteomes" id="UP001497623"/>
    </source>
</evidence>
<feature type="coiled-coil region" evidence="2">
    <location>
        <begin position="288"/>
        <end position="357"/>
    </location>
</feature>
<evidence type="ECO:0000256" key="1">
    <source>
        <dbReference type="ARBA" id="ARBA00023054"/>
    </source>
</evidence>